<dbReference type="AlphaFoldDB" id="A0AAW0WH65"/>
<feature type="non-terminal residue" evidence="1">
    <location>
        <position position="1"/>
    </location>
</feature>
<evidence type="ECO:0000313" key="2">
    <source>
        <dbReference type="Proteomes" id="UP001445076"/>
    </source>
</evidence>
<name>A0AAW0WH65_CHEQU</name>
<keyword evidence="2" id="KW-1185">Reference proteome</keyword>
<accession>A0AAW0WH65</accession>
<protein>
    <submittedName>
        <fullName evidence="1">Uncharacterized protein</fullName>
    </submittedName>
</protein>
<dbReference type="EMBL" id="JARKIK010000077">
    <property type="protein sequence ID" value="KAK8727038.1"/>
    <property type="molecule type" value="Genomic_DNA"/>
</dbReference>
<sequence length="130" mass="15224">TVFYCFMAAPPMKQRTNKTPSSSNVIIHHIRHHLSCNKHSAEFDPKADEPFIAIGVLKSRLQPFISRLQPSFAVCCSDQKFVHAHCILENQVTLSSNYMEELNYYKYKLYERIKIRYYKYQSASKPDKCL</sequence>
<evidence type="ECO:0000313" key="1">
    <source>
        <dbReference type="EMBL" id="KAK8727038.1"/>
    </source>
</evidence>
<dbReference type="Proteomes" id="UP001445076">
    <property type="component" value="Unassembled WGS sequence"/>
</dbReference>
<gene>
    <name evidence="1" type="ORF">OTU49_009895</name>
</gene>
<reference evidence="1 2" key="1">
    <citation type="journal article" date="2024" name="BMC Genomics">
        <title>Genome assembly of redclaw crayfish (Cherax quadricarinatus) provides insights into its immune adaptation and hypoxia tolerance.</title>
        <authorList>
            <person name="Liu Z."/>
            <person name="Zheng J."/>
            <person name="Li H."/>
            <person name="Fang K."/>
            <person name="Wang S."/>
            <person name="He J."/>
            <person name="Zhou D."/>
            <person name="Weng S."/>
            <person name="Chi M."/>
            <person name="Gu Z."/>
            <person name="He J."/>
            <person name="Li F."/>
            <person name="Wang M."/>
        </authorList>
    </citation>
    <scope>NUCLEOTIDE SEQUENCE [LARGE SCALE GENOMIC DNA]</scope>
    <source>
        <strain evidence="1">ZL_2023a</strain>
    </source>
</reference>
<proteinExistence type="predicted"/>
<comment type="caution">
    <text evidence="1">The sequence shown here is derived from an EMBL/GenBank/DDBJ whole genome shotgun (WGS) entry which is preliminary data.</text>
</comment>
<organism evidence="1 2">
    <name type="scientific">Cherax quadricarinatus</name>
    <name type="common">Australian red claw crayfish</name>
    <dbReference type="NCBI Taxonomy" id="27406"/>
    <lineage>
        <taxon>Eukaryota</taxon>
        <taxon>Metazoa</taxon>
        <taxon>Ecdysozoa</taxon>
        <taxon>Arthropoda</taxon>
        <taxon>Crustacea</taxon>
        <taxon>Multicrustacea</taxon>
        <taxon>Malacostraca</taxon>
        <taxon>Eumalacostraca</taxon>
        <taxon>Eucarida</taxon>
        <taxon>Decapoda</taxon>
        <taxon>Pleocyemata</taxon>
        <taxon>Astacidea</taxon>
        <taxon>Parastacoidea</taxon>
        <taxon>Parastacidae</taxon>
        <taxon>Cherax</taxon>
    </lineage>
</organism>